<comment type="caution">
    <text evidence="1">The sequence shown here is derived from an EMBL/GenBank/DDBJ whole genome shotgun (WGS) entry which is preliminary data.</text>
</comment>
<dbReference type="SUPFAM" id="SSF50129">
    <property type="entry name" value="GroES-like"/>
    <property type="match status" value="1"/>
</dbReference>
<accession>A0A7W9DR42</accession>
<gene>
    <name evidence="1" type="ORF">BJ981_003757</name>
</gene>
<dbReference type="InterPro" id="IPR011032">
    <property type="entry name" value="GroES-like_sf"/>
</dbReference>
<evidence type="ECO:0000313" key="2">
    <source>
        <dbReference type="Proteomes" id="UP000588112"/>
    </source>
</evidence>
<dbReference type="EMBL" id="JACHBR010000001">
    <property type="protein sequence ID" value="MBB5628058.1"/>
    <property type="molecule type" value="Genomic_DNA"/>
</dbReference>
<sequence length="64" mass="6866">MRAAYVERLGPVDAIRYGELPAPVPGPGEVLVRGMATAVNRVDTFVRTCDEHPAGRRGAVCRTS</sequence>
<organism evidence="1 2">
    <name type="scientific">Sphaerisporangium krabiense</name>
    <dbReference type="NCBI Taxonomy" id="763782"/>
    <lineage>
        <taxon>Bacteria</taxon>
        <taxon>Bacillati</taxon>
        <taxon>Actinomycetota</taxon>
        <taxon>Actinomycetes</taxon>
        <taxon>Streptosporangiales</taxon>
        <taxon>Streptosporangiaceae</taxon>
        <taxon>Sphaerisporangium</taxon>
    </lineage>
</organism>
<protein>
    <submittedName>
        <fullName evidence="1">NADPH:quinone reductase-like Zn-dependent oxidoreductase</fullName>
    </submittedName>
</protein>
<proteinExistence type="predicted"/>
<dbReference type="Gene3D" id="3.90.180.10">
    <property type="entry name" value="Medium-chain alcohol dehydrogenases, catalytic domain"/>
    <property type="match status" value="1"/>
</dbReference>
<evidence type="ECO:0000313" key="1">
    <source>
        <dbReference type="EMBL" id="MBB5628058.1"/>
    </source>
</evidence>
<dbReference type="Proteomes" id="UP000588112">
    <property type="component" value="Unassembled WGS sequence"/>
</dbReference>
<keyword evidence="2" id="KW-1185">Reference proteome</keyword>
<name>A0A7W9DR42_9ACTN</name>
<dbReference type="AlphaFoldDB" id="A0A7W9DR42"/>
<reference evidence="1 2" key="1">
    <citation type="submission" date="2020-08" db="EMBL/GenBank/DDBJ databases">
        <title>Sequencing the genomes of 1000 actinobacteria strains.</title>
        <authorList>
            <person name="Klenk H.-P."/>
        </authorList>
    </citation>
    <scope>NUCLEOTIDE SEQUENCE [LARGE SCALE GENOMIC DNA]</scope>
    <source>
        <strain evidence="1 2">DSM 45790</strain>
    </source>
</reference>